<keyword evidence="2 7" id="KW-0812">Transmembrane</keyword>
<feature type="domain" description="Rhodopsin" evidence="8">
    <location>
        <begin position="45"/>
        <end position="277"/>
    </location>
</feature>
<dbReference type="OrthoDB" id="5401779at2759"/>
<name>A0A6G1I3T8_9PEZI</name>
<evidence type="ECO:0000313" key="9">
    <source>
        <dbReference type="EMBL" id="KAF2402717.1"/>
    </source>
</evidence>
<dbReference type="GO" id="GO:0016020">
    <property type="term" value="C:membrane"/>
    <property type="evidence" value="ECO:0007669"/>
    <property type="project" value="UniProtKB-SubCell"/>
</dbReference>
<keyword evidence="10" id="KW-1185">Reference proteome</keyword>
<keyword evidence="3 7" id="KW-1133">Transmembrane helix</keyword>
<dbReference type="Pfam" id="PF20684">
    <property type="entry name" value="Fung_rhodopsin"/>
    <property type="match status" value="1"/>
</dbReference>
<dbReference type="InterPro" id="IPR049326">
    <property type="entry name" value="Rhodopsin_dom_fungi"/>
</dbReference>
<feature type="compositionally biased region" description="Polar residues" evidence="6">
    <location>
        <begin position="298"/>
        <end position="318"/>
    </location>
</feature>
<evidence type="ECO:0000256" key="2">
    <source>
        <dbReference type="ARBA" id="ARBA00022692"/>
    </source>
</evidence>
<comment type="subcellular location">
    <subcellularLocation>
        <location evidence="1">Membrane</location>
        <topology evidence="1">Multi-pass membrane protein</topology>
    </subcellularLocation>
</comment>
<dbReference type="EMBL" id="ML996690">
    <property type="protein sequence ID" value="KAF2402717.1"/>
    <property type="molecule type" value="Genomic_DNA"/>
</dbReference>
<feature type="transmembrane region" description="Helical" evidence="7">
    <location>
        <begin position="135"/>
        <end position="156"/>
    </location>
</feature>
<feature type="transmembrane region" description="Helical" evidence="7">
    <location>
        <begin position="59"/>
        <end position="81"/>
    </location>
</feature>
<feature type="transmembrane region" description="Helical" evidence="7">
    <location>
        <begin position="214"/>
        <end position="236"/>
    </location>
</feature>
<evidence type="ECO:0000256" key="3">
    <source>
        <dbReference type="ARBA" id="ARBA00022989"/>
    </source>
</evidence>
<reference evidence="9" key="1">
    <citation type="journal article" date="2020" name="Stud. Mycol.">
        <title>101 Dothideomycetes genomes: a test case for predicting lifestyles and emergence of pathogens.</title>
        <authorList>
            <person name="Haridas S."/>
            <person name="Albert R."/>
            <person name="Binder M."/>
            <person name="Bloem J."/>
            <person name="Labutti K."/>
            <person name="Salamov A."/>
            <person name="Andreopoulos B."/>
            <person name="Baker S."/>
            <person name="Barry K."/>
            <person name="Bills G."/>
            <person name="Bluhm B."/>
            <person name="Cannon C."/>
            <person name="Castanera R."/>
            <person name="Culley D."/>
            <person name="Daum C."/>
            <person name="Ezra D."/>
            <person name="Gonzalez J."/>
            <person name="Henrissat B."/>
            <person name="Kuo A."/>
            <person name="Liang C."/>
            <person name="Lipzen A."/>
            <person name="Lutzoni F."/>
            <person name="Magnuson J."/>
            <person name="Mondo S."/>
            <person name="Nolan M."/>
            <person name="Ohm R."/>
            <person name="Pangilinan J."/>
            <person name="Park H.-J."/>
            <person name="Ramirez L."/>
            <person name="Alfaro M."/>
            <person name="Sun H."/>
            <person name="Tritt A."/>
            <person name="Yoshinaga Y."/>
            <person name="Zwiers L.-H."/>
            <person name="Turgeon B."/>
            <person name="Goodwin S."/>
            <person name="Spatafora J."/>
            <person name="Crous P."/>
            <person name="Grigoriev I."/>
        </authorList>
    </citation>
    <scope>NUCLEOTIDE SEQUENCE</scope>
    <source>
        <strain evidence="9">CBS 262.69</strain>
    </source>
</reference>
<dbReference type="PANTHER" id="PTHR33048:SF129">
    <property type="entry name" value="INTEGRAL MEMBRANE PROTEIN-RELATED"/>
    <property type="match status" value="1"/>
</dbReference>
<evidence type="ECO:0000256" key="6">
    <source>
        <dbReference type="SAM" id="MobiDB-lite"/>
    </source>
</evidence>
<keyword evidence="4 7" id="KW-0472">Membrane</keyword>
<feature type="region of interest" description="Disordered" evidence="6">
    <location>
        <begin position="336"/>
        <end position="364"/>
    </location>
</feature>
<organism evidence="9 10">
    <name type="scientific">Trichodelitschia bisporula</name>
    <dbReference type="NCBI Taxonomy" id="703511"/>
    <lineage>
        <taxon>Eukaryota</taxon>
        <taxon>Fungi</taxon>
        <taxon>Dikarya</taxon>
        <taxon>Ascomycota</taxon>
        <taxon>Pezizomycotina</taxon>
        <taxon>Dothideomycetes</taxon>
        <taxon>Dothideomycetes incertae sedis</taxon>
        <taxon>Phaeotrichales</taxon>
        <taxon>Phaeotrichaceae</taxon>
        <taxon>Trichodelitschia</taxon>
    </lineage>
</organism>
<sequence length="364" mass="40663">MATPSPEEIDAFTRMTDGSQDSRIALVLAVEIPIVVTMVAVLCLRFYARAKILARDDWIMAASGVFATVQTMLSCVSTRYGMGVHAWNLHEGFITRVAKLAWWYTVLFTPTTTLSKVSIVLAYMKIFPTRTDRIFCYAMLVFLALCGISITIALVFQCIPVNSYWDISITENKCYSERVASMVVSSFNSLSDLAVFLWPAPTLWQISLPLKQRIGLLFVFCIGCLVCVTGIVRIYYYTMFFKSIDIFWTGSIIQILGALEYNLAIICGCLPEIRPLFTCNFQRPGTAVPPRSAPYYSKQKSTQGPMSSSQRTYHWSQTKNPLDSNEAVLLRELESAKRPRGSVHSEDGSVGVSVNGETWCKGGE</sequence>
<dbReference type="Proteomes" id="UP000799640">
    <property type="component" value="Unassembled WGS sequence"/>
</dbReference>
<feature type="compositionally biased region" description="Basic and acidic residues" evidence="6">
    <location>
        <begin position="336"/>
        <end position="347"/>
    </location>
</feature>
<accession>A0A6G1I3T8</accession>
<dbReference type="PANTHER" id="PTHR33048">
    <property type="entry name" value="PTH11-LIKE INTEGRAL MEMBRANE PROTEIN (AFU_ORTHOLOGUE AFUA_5G11245)"/>
    <property type="match status" value="1"/>
</dbReference>
<evidence type="ECO:0000256" key="7">
    <source>
        <dbReference type="SAM" id="Phobius"/>
    </source>
</evidence>
<protein>
    <recommendedName>
        <fullName evidence="8">Rhodopsin domain-containing protein</fullName>
    </recommendedName>
</protein>
<dbReference type="AlphaFoldDB" id="A0A6G1I3T8"/>
<feature type="transmembrane region" description="Helical" evidence="7">
    <location>
        <begin position="24"/>
        <end position="47"/>
    </location>
</feature>
<evidence type="ECO:0000256" key="4">
    <source>
        <dbReference type="ARBA" id="ARBA00023136"/>
    </source>
</evidence>
<proteinExistence type="inferred from homology"/>
<feature type="transmembrane region" description="Helical" evidence="7">
    <location>
        <begin position="101"/>
        <end position="123"/>
    </location>
</feature>
<evidence type="ECO:0000313" key="10">
    <source>
        <dbReference type="Proteomes" id="UP000799640"/>
    </source>
</evidence>
<evidence type="ECO:0000259" key="8">
    <source>
        <dbReference type="Pfam" id="PF20684"/>
    </source>
</evidence>
<evidence type="ECO:0000256" key="1">
    <source>
        <dbReference type="ARBA" id="ARBA00004141"/>
    </source>
</evidence>
<evidence type="ECO:0000256" key="5">
    <source>
        <dbReference type="ARBA" id="ARBA00038359"/>
    </source>
</evidence>
<comment type="similarity">
    <text evidence="5">Belongs to the SAT4 family.</text>
</comment>
<gene>
    <name evidence="9" type="ORF">EJ06DRAFT_306901</name>
</gene>
<dbReference type="InterPro" id="IPR052337">
    <property type="entry name" value="SAT4-like"/>
</dbReference>
<feature type="region of interest" description="Disordered" evidence="6">
    <location>
        <begin position="290"/>
        <end position="318"/>
    </location>
</feature>